<keyword evidence="4" id="KW-1185">Reference proteome</keyword>
<dbReference type="InterPro" id="IPR001638">
    <property type="entry name" value="Solute-binding_3/MltF_N"/>
</dbReference>
<protein>
    <submittedName>
        <fullName evidence="3">Transporter substrate-binding domain-containing protein</fullName>
    </submittedName>
</protein>
<evidence type="ECO:0000313" key="4">
    <source>
        <dbReference type="Proteomes" id="UP000580043"/>
    </source>
</evidence>
<dbReference type="SUPFAM" id="SSF53850">
    <property type="entry name" value="Periplasmic binding protein-like II"/>
    <property type="match status" value="1"/>
</dbReference>
<sequence>MLPWALLLCILSCSAAAAERLRVGYFSLPPHVIENGSASNSPAIAYLDKVLDRAGLQADYQNFPLSRLLNLLRDNQIDAALILARNDDRARYLDYPETPFLSTQPAFAVTTGKAFASLEGLRSTRPLIIGIWQGGYRSPTLDSLDASLVPIAGDDIASRGLRMLSMGRIDAFFSPDAHSIRVEIRKTGLGERVVLIPVPDERTGLYTVFSVDAGKRYKRRYQEALSAMRREMPYEKFLLQLLSEPPPPPQN</sequence>
<evidence type="ECO:0000256" key="1">
    <source>
        <dbReference type="SAM" id="SignalP"/>
    </source>
</evidence>
<comment type="caution">
    <text evidence="3">The sequence shown here is derived from an EMBL/GenBank/DDBJ whole genome shotgun (WGS) entry which is preliminary data.</text>
</comment>
<accession>A0A848G3I0</accession>
<dbReference type="EMBL" id="JABBGA010000001">
    <property type="protein sequence ID" value="NML24241.1"/>
    <property type="molecule type" value="Genomic_DNA"/>
</dbReference>
<reference evidence="3 4" key="1">
    <citation type="submission" date="2020-04" db="EMBL/GenBank/DDBJ databases">
        <title>Zoogloea sp. G-4-1-14 isolated from soil.</title>
        <authorList>
            <person name="Dahal R.H."/>
        </authorList>
    </citation>
    <scope>NUCLEOTIDE SEQUENCE [LARGE SCALE GENOMIC DNA]</scope>
    <source>
        <strain evidence="3 4">G-4-1-14</strain>
    </source>
</reference>
<dbReference type="Proteomes" id="UP000580043">
    <property type="component" value="Unassembled WGS sequence"/>
</dbReference>
<dbReference type="Gene3D" id="3.40.190.10">
    <property type="entry name" value="Periplasmic binding protein-like II"/>
    <property type="match status" value="2"/>
</dbReference>
<dbReference type="RefSeq" id="WP_169143888.1">
    <property type="nucleotide sequence ID" value="NZ_JABBGA010000001.1"/>
</dbReference>
<evidence type="ECO:0000313" key="3">
    <source>
        <dbReference type="EMBL" id="NML24241.1"/>
    </source>
</evidence>
<feature type="domain" description="Solute-binding protein family 3/N-terminal" evidence="2">
    <location>
        <begin position="20"/>
        <end position="245"/>
    </location>
</feature>
<evidence type="ECO:0000259" key="2">
    <source>
        <dbReference type="SMART" id="SM00062"/>
    </source>
</evidence>
<dbReference type="AlphaFoldDB" id="A0A848G3I0"/>
<feature type="signal peptide" evidence="1">
    <location>
        <begin position="1"/>
        <end position="17"/>
    </location>
</feature>
<gene>
    <name evidence="3" type="ORF">HHL15_00655</name>
</gene>
<keyword evidence="1" id="KW-0732">Signal</keyword>
<feature type="chain" id="PRO_5032728882" evidence="1">
    <location>
        <begin position="18"/>
        <end position="251"/>
    </location>
</feature>
<name>A0A848G3I0_9RHOO</name>
<organism evidence="3 4">
    <name type="scientific">Zoogloea dura</name>
    <dbReference type="NCBI Taxonomy" id="2728840"/>
    <lineage>
        <taxon>Bacteria</taxon>
        <taxon>Pseudomonadati</taxon>
        <taxon>Pseudomonadota</taxon>
        <taxon>Betaproteobacteria</taxon>
        <taxon>Rhodocyclales</taxon>
        <taxon>Zoogloeaceae</taxon>
        <taxon>Zoogloea</taxon>
    </lineage>
</organism>
<dbReference type="SMART" id="SM00062">
    <property type="entry name" value="PBPb"/>
    <property type="match status" value="1"/>
</dbReference>
<proteinExistence type="predicted"/>